<evidence type="ECO:0000256" key="1">
    <source>
        <dbReference type="ARBA" id="ARBA00022574"/>
    </source>
</evidence>
<feature type="repeat" description="WD" evidence="3">
    <location>
        <begin position="1061"/>
        <end position="1102"/>
    </location>
</feature>
<keyword evidence="4" id="KW-0732">Signal</keyword>
<keyword evidence="2" id="KW-0677">Repeat</keyword>
<evidence type="ECO:0000313" key="7">
    <source>
        <dbReference type="Proteomes" id="UP001148312"/>
    </source>
</evidence>
<feature type="repeat" description="WD" evidence="3">
    <location>
        <begin position="767"/>
        <end position="808"/>
    </location>
</feature>
<feature type="repeat" description="WD" evidence="3">
    <location>
        <begin position="935"/>
        <end position="976"/>
    </location>
</feature>
<dbReference type="Gene3D" id="3.40.50.300">
    <property type="entry name" value="P-loop containing nucleotide triphosphate hydrolases"/>
    <property type="match status" value="1"/>
</dbReference>
<dbReference type="InterPro" id="IPR020472">
    <property type="entry name" value="WD40_PAC1"/>
</dbReference>
<dbReference type="SMART" id="SM00320">
    <property type="entry name" value="WD40"/>
    <property type="match status" value="13"/>
</dbReference>
<dbReference type="InterPro" id="IPR019775">
    <property type="entry name" value="WD40_repeat_CS"/>
</dbReference>
<dbReference type="Pfam" id="PF24883">
    <property type="entry name" value="NPHP3_N"/>
    <property type="match status" value="1"/>
</dbReference>
<dbReference type="CDD" id="cd00200">
    <property type="entry name" value="WD40"/>
    <property type="match status" value="3"/>
</dbReference>
<organism evidence="6 7">
    <name type="scientific">Penicillium diatomitis</name>
    <dbReference type="NCBI Taxonomy" id="2819901"/>
    <lineage>
        <taxon>Eukaryota</taxon>
        <taxon>Fungi</taxon>
        <taxon>Dikarya</taxon>
        <taxon>Ascomycota</taxon>
        <taxon>Pezizomycotina</taxon>
        <taxon>Eurotiomycetes</taxon>
        <taxon>Eurotiomycetidae</taxon>
        <taxon>Eurotiales</taxon>
        <taxon>Aspergillaceae</taxon>
        <taxon>Penicillium</taxon>
    </lineage>
</organism>
<feature type="signal peptide" evidence="4">
    <location>
        <begin position="1"/>
        <end position="22"/>
    </location>
</feature>
<feature type="repeat" description="WD" evidence="3">
    <location>
        <begin position="851"/>
        <end position="892"/>
    </location>
</feature>
<evidence type="ECO:0000313" key="6">
    <source>
        <dbReference type="EMBL" id="KAJ5489190.1"/>
    </source>
</evidence>
<evidence type="ECO:0000256" key="4">
    <source>
        <dbReference type="SAM" id="SignalP"/>
    </source>
</evidence>
<dbReference type="PANTHER" id="PTHR19848">
    <property type="entry name" value="WD40 REPEAT PROTEIN"/>
    <property type="match status" value="1"/>
</dbReference>
<feature type="repeat" description="WD" evidence="3">
    <location>
        <begin position="893"/>
        <end position="934"/>
    </location>
</feature>
<dbReference type="Proteomes" id="UP001148312">
    <property type="component" value="Unassembled WGS sequence"/>
</dbReference>
<dbReference type="AlphaFoldDB" id="A0A9X0BXW8"/>
<dbReference type="SUPFAM" id="SSF50978">
    <property type="entry name" value="WD40 repeat-like"/>
    <property type="match status" value="2"/>
</dbReference>
<reference evidence="6" key="1">
    <citation type="submission" date="2022-12" db="EMBL/GenBank/DDBJ databases">
        <authorList>
            <person name="Petersen C."/>
        </authorList>
    </citation>
    <scope>NUCLEOTIDE SEQUENCE</scope>
    <source>
        <strain evidence="6">IBT 30728</strain>
    </source>
</reference>
<feature type="repeat" description="WD" evidence="3">
    <location>
        <begin position="1103"/>
        <end position="1144"/>
    </location>
</feature>
<evidence type="ECO:0000256" key="2">
    <source>
        <dbReference type="ARBA" id="ARBA00022737"/>
    </source>
</evidence>
<sequence length="1280" mass="141551">MDGLSSAASVIAVIQLAGSIVATCGGYIKGVKDAREDIIRLQHEVVGLKCVLEKLEDLLHGSNGFKLSTSRTLVDGINRCLEALKDLEDKIDPGKGRKLMRRLGRRALEWPIKRTEVERVVTDLERFKGLFTLSLQVDQTTFTMCMAQTTELMDQNLHLAKLPVARGAEFDSYADQHEEECLPGTRTEILRQIAEWAMSPEGRCIFWLNGMAGTGKSTISRTISRHFQRDRILGASFFFKRGEGDRGNPMRLIPTITKQLVLRIPQLLPGVQDAIQNNPEIAGKSLKEQFDKVLLQPLLDLKPFDQKIPTLAIVIDALDECENDNDIQVILQLLPQLQKPTALYLRILLTSRPEVPIRLGFSRIENRDYQGLALHEIPVAIAEKDISMFLEERLANIRLTRDVPQGWPSDGNFESLLKMSSPLFISAATACRFIEDLKWEPAVRLQELLQNQAKYASKMEKIYMPILTQLLDDQEDDDSELLLKQFQKVVGAIVLLATPLSVNTLSRLLGIRARAISHHLDFFRSVLSIPSDGDLPVRILHLSFRDFLVNSKSKFRVDEQKTNEDIAAYCFTTMRSHLKKDICNLVSYGKHRADIDAHSIHHHLPSELQYSCRYWAHHLLQTADPITEMNNAFSFLQRHFLHWMEAMSVLGLASEVVGTLNSLLSAMNLPRVKENWGSELQTLEGHSDVIHSVAFSPDGQLLASGSSDKTVCVWHALTGALRQTLEGHSDAVQSVAFSPDGQLLVSGSGDKTIRIWELATGALQQTLGGHSSEVWSVAFSHNGQLLGSGSFDKTVRLWDTATGELKQTLEGHSNWVLSIAFSHDSQILASGSRDGTLHLWNTATGALLQTLEGHSSDVWSVAFSHNGQLLASGSFDKTVRLWDTATGALIRCLEGHAHVVQSVAFSPDGQLLVSGSGDKTVRVWGTATGALQQTLGGHFDWVQSVAFSPNKLILASGSFDKTIRLWDITMGENTEDFEGHSNMVQNVVFSPDGRHLASGSFDTTVRLWEITTGSLQLTIEGHTDGVHSLAFSPDGQLLASGSGDKTVRVWHTMTGSLRQTLEGHSDTVQSVAFSPDGRHLASGSFDKTVRLWDITTGSIQQTLSSHSDAVQSVVFSPNGKLLASGSFDKTVRLWDSAKGTLRQTLRGHLSTVHSVAFSPDGQFLASSSSDKSVRLWSTLTGALRQNLMVHGVVTKLQFSQDGTFITTNLGSLNIHSKSMIHAPLRKYLDISIQDRQWICINGQKMLWLPPEFRPTCSEVKEVTLALGHASGRVSLIEFND</sequence>
<accession>A0A9X0BXW8</accession>
<dbReference type="PROSITE" id="PS50082">
    <property type="entry name" value="WD_REPEATS_2"/>
    <property type="match status" value="12"/>
</dbReference>
<dbReference type="PROSITE" id="PS50294">
    <property type="entry name" value="WD_REPEATS_REGION"/>
    <property type="match status" value="12"/>
</dbReference>
<feature type="repeat" description="WD" evidence="3">
    <location>
        <begin position="683"/>
        <end position="724"/>
    </location>
</feature>
<dbReference type="PROSITE" id="PS50837">
    <property type="entry name" value="NACHT"/>
    <property type="match status" value="1"/>
</dbReference>
<dbReference type="SUPFAM" id="SSF52540">
    <property type="entry name" value="P-loop containing nucleoside triphosphate hydrolases"/>
    <property type="match status" value="1"/>
</dbReference>
<feature type="domain" description="NACHT" evidence="5">
    <location>
        <begin position="204"/>
        <end position="353"/>
    </location>
</feature>
<feature type="repeat" description="WD" evidence="3">
    <location>
        <begin position="1019"/>
        <end position="1060"/>
    </location>
</feature>
<dbReference type="InterPro" id="IPR036322">
    <property type="entry name" value="WD40_repeat_dom_sf"/>
</dbReference>
<dbReference type="InterPro" id="IPR027417">
    <property type="entry name" value="P-loop_NTPase"/>
</dbReference>
<proteinExistence type="predicted"/>
<feature type="repeat" description="WD" evidence="3">
    <location>
        <begin position="809"/>
        <end position="850"/>
    </location>
</feature>
<feature type="repeat" description="WD" evidence="3">
    <location>
        <begin position="977"/>
        <end position="1018"/>
    </location>
</feature>
<dbReference type="PRINTS" id="PR00320">
    <property type="entry name" value="GPROTEINBRPT"/>
</dbReference>
<protein>
    <recommendedName>
        <fullName evidence="5">NACHT domain-containing protein</fullName>
    </recommendedName>
</protein>
<dbReference type="InterPro" id="IPR015943">
    <property type="entry name" value="WD40/YVTN_repeat-like_dom_sf"/>
</dbReference>
<dbReference type="InterPro" id="IPR056884">
    <property type="entry name" value="NPHP3-like_N"/>
</dbReference>
<dbReference type="InterPro" id="IPR007111">
    <property type="entry name" value="NACHT_NTPase"/>
</dbReference>
<dbReference type="EMBL" id="JAPWDQ010000004">
    <property type="protein sequence ID" value="KAJ5489190.1"/>
    <property type="molecule type" value="Genomic_DNA"/>
</dbReference>
<comment type="caution">
    <text evidence="6">The sequence shown here is derived from an EMBL/GenBank/DDBJ whole genome shotgun (WGS) entry which is preliminary data.</text>
</comment>
<feature type="repeat" description="WD" evidence="3">
    <location>
        <begin position="725"/>
        <end position="766"/>
    </location>
</feature>
<dbReference type="RefSeq" id="XP_056791223.1">
    <property type="nucleotide sequence ID" value="XM_056933682.1"/>
</dbReference>
<dbReference type="FunFam" id="2.130.10.10:FF:000228">
    <property type="entry name" value="COMPASS-like H3K4 histone methylase component WDR5A"/>
    <property type="match status" value="2"/>
</dbReference>
<reference evidence="6" key="2">
    <citation type="journal article" date="2023" name="IMA Fungus">
        <title>Comparative genomic study of the Penicillium genus elucidates a diverse pangenome and 15 lateral gene transfer events.</title>
        <authorList>
            <person name="Petersen C."/>
            <person name="Sorensen T."/>
            <person name="Nielsen M.R."/>
            <person name="Sondergaard T.E."/>
            <person name="Sorensen J.L."/>
            <person name="Fitzpatrick D.A."/>
            <person name="Frisvad J.C."/>
            <person name="Nielsen K.L."/>
        </authorList>
    </citation>
    <scope>NUCLEOTIDE SEQUENCE</scope>
    <source>
        <strain evidence="6">IBT 30728</strain>
    </source>
</reference>
<feature type="chain" id="PRO_5040876041" description="NACHT domain-containing protein" evidence="4">
    <location>
        <begin position="23"/>
        <end position="1280"/>
    </location>
</feature>
<dbReference type="Pfam" id="PF00400">
    <property type="entry name" value="WD40"/>
    <property type="match status" value="7"/>
</dbReference>
<keyword evidence="7" id="KW-1185">Reference proteome</keyword>
<dbReference type="Pfam" id="PF25173">
    <property type="entry name" value="Beta-prop_WDR3_1st"/>
    <property type="match status" value="1"/>
</dbReference>
<keyword evidence="1 3" id="KW-0853">WD repeat</keyword>
<dbReference type="PANTHER" id="PTHR19848:SF8">
    <property type="entry name" value="F-BOX AND WD REPEAT DOMAIN CONTAINING 7"/>
    <property type="match status" value="1"/>
</dbReference>
<dbReference type="PROSITE" id="PS00678">
    <property type="entry name" value="WD_REPEATS_1"/>
    <property type="match status" value="7"/>
</dbReference>
<dbReference type="InterPro" id="IPR001680">
    <property type="entry name" value="WD40_rpt"/>
</dbReference>
<name>A0A9X0BXW8_9EURO</name>
<dbReference type="Gene3D" id="2.130.10.10">
    <property type="entry name" value="YVTN repeat-like/Quinoprotein amine dehydrogenase"/>
    <property type="match status" value="6"/>
</dbReference>
<dbReference type="GO" id="GO:0035097">
    <property type="term" value="C:histone methyltransferase complex"/>
    <property type="evidence" value="ECO:0007669"/>
    <property type="project" value="UniProtKB-ARBA"/>
</dbReference>
<evidence type="ECO:0000259" key="5">
    <source>
        <dbReference type="PROSITE" id="PS50837"/>
    </source>
</evidence>
<evidence type="ECO:0000256" key="3">
    <source>
        <dbReference type="PROSITE-ProRule" id="PRU00221"/>
    </source>
</evidence>
<dbReference type="GeneID" id="81623931"/>
<gene>
    <name evidence="6" type="ORF">N7539_004080</name>
</gene>
<feature type="repeat" description="WD" evidence="3">
    <location>
        <begin position="1145"/>
        <end position="1186"/>
    </location>
</feature>